<organism evidence="2 3">
    <name type="scientific">Flavobacterium aciduliphilum</name>
    <dbReference type="NCBI Taxonomy" id="1101402"/>
    <lineage>
        <taxon>Bacteria</taxon>
        <taxon>Pseudomonadati</taxon>
        <taxon>Bacteroidota</taxon>
        <taxon>Flavobacteriia</taxon>
        <taxon>Flavobacteriales</taxon>
        <taxon>Flavobacteriaceae</taxon>
        <taxon>Flavobacterium</taxon>
    </lineage>
</organism>
<keyword evidence="1" id="KW-0472">Membrane</keyword>
<evidence type="ECO:0000256" key="1">
    <source>
        <dbReference type="SAM" id="Phobius"/>
    </source>
</evidence>
<evidence type="ECO:0000313" key="3">
    <source>
        <dbReference type="Proteomes" id="UP000248840"/>
    </source>
</evidence>
<dbReference type="AlphaFoldDB" id="A0A328Y6K7"/>
<keyword evidence="3" id="KW-1185">Reference proteome</keyword>
<dbReference type="EMBL" id="QLSZ01000016">
    <property type="protein sequence ID" value="RAR69302.1"/>
    <property type="molecule type" value="Genomic_DNA"/>
</dbReference>
<dbReference type="RefSeq" id="WP_112114147.1">
    <property type="nucleotide sequence ID" value="NZ_QLSZ01000016.1"/>
</dbReference>
<comment type="caution">
    <text evidence="2">The sequence shown here is derived from an EMBL/GenBank/DDBJ whole genome shotgun (WGS) entry which is preliminary data.</text>
</comment>
<evidence type="ECO:0000313" key="2">
    <source>
        <dbReference type="EMBL" id="RAR69302.1"/>
    </source>
</evidence>
<sequence>MKKLLFSFSYFTAILGLIILVVFYLGYSSLNNSRYFKISTDSKILVLGHSHPECAFNNRIILNLTNLGKSGETYFYTYLKLKKILPQNKQIKFVLLEFENSEVDTVMNSWTWDDSHIYHMFPRYFPLMDKSDLKFILSKNSKAIFNCLPRNFINEFGFNIYSNYLKKKGIISNKRFGGYNGLKRNKVDTITNNSSKYKSLNNNAIPFCNVFYLQKIVNFCNSNKVKIFFIRSPFHRNYKYAVNESKYNMVKKKYFSRVELLDFKDFHLSSTDYGDLGHLNYSGSNKFSIFFNKLLNLGLLDKVDKATFIKNEIHKNYY</sequence>
<dbReference type="OrthoDB" id="792965at2"/>
<accession>A0A328Y6K7</accession>
<dbReference type="Proteomes" id="UP000248840">
    <property type="component" value="Unassembled WGS sequence"/>
</dbReference>
<protein>
    <submittedName>
        <fullName evidence="2">Uncharacterized protein</fullName>
    </submittedName>
</protein>
<keyword evidence="1" id="KW-0812">Transmembrane</keyword>
<feature type="transmembrane region" description="Helical" evidence="1">
    <location>
        <begin position="6"/>
        <end position="27"/>
    </location>
</feature>
<proteinExistence type="predicted"/>
<name>A0A328Y6K7_9FLAO</name>
<gene>
    <name evidence="2" type="ORF">CLV55_11623</name>
</gene>
<keyword evidence="1" id="KW-1133">Transmembrane helix</keyword>
<reference evidence="2 3" key="1">
    <citation type="submission" date="2018-06" db="EMBL/GenBank/DDBJ databases">
        <title>Genomic Encyclopedia of Archaeal and Bacterial Type Strains, Phase II (KMG-II): from individual species to whole genera.</title>
        <authorList>
            <person name="Goeker M."/>
        </authorList>
    </citation>
    <scope>NUCLEOTIDE SEQUENCE [LARGE SCALE GENOMIC DNA]</scope>
    <source>
        <strain evidence="2 3">DSM 25663</strain>
    </source>
</reference>